<gene>
    <name evidence="1" type="ORF">A2110_02850</name>
</gene>
<name>A0A1F6BKP7_9BACT</name>
<evidence type="ECO:0000313" key="1">
    <source>
        <dbReference type="EMBL" id="OGG37499.1"/>
    </source>
</evidence>
<protein>
    <submittedName>
        <fullName evidence="1">Uncharacterized protein</fullName>
    </submittedName>
</protein>
<reference evidence="1 2" key="1">
    <citation type="journal article" date="2016" name="Nat. Commun.">
        <title>Thousands of microbial genomes shed light on interconnected biogeochemical processes in an aquifer system.</title>
        <authorList>
            <person name="Anantharaman K."/>
            <person name="Brown C.T."/>
            <person name="Hug L.A."/>
            <person name="Sharon I."/>
            <person name="Castelle C.J."/>
            <person name="Probst A.J."/>
            <person name="Thomas B.C."/>
            <person name="Singh A."/>
            <person name="Wilkins M.J."/>
            <person name="Karaoz U."/>
            <person name="Brodie E.L."/>
            <person name="Williams K.H."/>
            <person name="Hubbard S.S."/>
            <person name="Banfield J.F."/>
        </authorList>
    </citation>
    <scope>NUCLEOTIDE SEQUENCE [LARGE SCALE GENOMIC DNA]</scope>
</reference>
<evidence type="ECO:0000313" key="2">
    <source>
        <dbReference type="Proteomes" id="UP000176273"/>
    </source>
</evidence>
<dbReference type="Proteomes" id="UP000176273">
    <property type="component" value="Unassembled WGS sequence"/>
</dbReference>
<dbReference type="SUPFAM" id="SSF109604">
    <property type="entry name" value="HD-domain/PDEase-like"/>
    <property type="match status" value="1"/>
</dbReference>
<dbReference type="STRING" id="1798468.A2110_02850"/>
<comment type="caution">
    <text evidence="1">The sequence shown here is derived from an EMBL/GenBank/DDBJ whole genome shotgun (WGS) entry which is preliminary data.</text>
</comment>
<proteinExistence type="predicted"/>
<dbReference type="AlphaFoldDB" id="A0A1F6BKP7"/>
<dbReference type="Gene3D" id="1.10.3210.10">
    <property type="entry name" value="Hypothetical protein af1432"/>
    <property type="match status" value="1"/>
</dbReference>
<organism evidence="1 2">
    <name type="scientific">Candidatus Jorgensenbacteria bacterium GWA1_54_12</name>
    <dbReference type="NCBI Taxonomy" id="1798468"/>
    <lineage>
        <taxon>Bacteria</taxon>
        <taxon>Candidatus Joergenseniibacteriota</taxon>
    </lineage>
</organism>
<accession>A0A1F6BKP7</accession>
<dbReference type="EMBL" id="MFKH01000010">
    <property type="protein sequence ID" value="OGG37499.1"/>
    <property type="molecule type" value="Genomic_DNA"/>
</dbReference>
<sequence>MPDHLAGARERFVRMLARKLTPFYLPPKTPDDVKLYPNAAHGLVHITGMLALEPRLQGVQGIDGPLYFDPYEFQTAVWFHNADRSLALERALGVKGEGEICAALLKGSPFDLRARERITDAMRQHAKKDDEPGDSPLLTALRIADKVDRFSATGIWSSASHLWYLEPYDRKNPFAYGSTSERGLTSQYGGLFRGLEWVRMLPSDEARKLIDPMGIRLFIEFIRYLGEEMARHLGVPNRAEDNIREALGPYYERYATCDPVKRPYET</sequence>